<organism evidence="1 2">
    <name type="scientific">Didymodactylos carnosus</name>
    <dbReference type="NCBI Taxonomy" id="1234261"/>
    <lineage>
        <taxon>Eukaryota</taxon>
        <taxon>Metazoa</taxon>
        <taxon>Spiralia</taxon>
        <taxon>Gnathifera</taxon>
        <taxon>Rotifera</taxon>
        <taxon>Eurotatoria</taxon>
        <taxon>Bdelloidea</taxon>
        <taxon>Philodinida</taxon>
        <taxon>Philodinidae</taxon>
        <taxon>Didymodactylos</taxon>
    </lineage>
</organism>
<dbReference type="EMBL" id="CAJOBC010132397">
    <property type="protein sequence ID" value="CAF4617483.1"/>
    <property type="molecule type" value="Genomic_DNA"/>
</dbReference>
<dbReference type="AlphaFoldDB" id="A0A8S2Z9R0"/>
<evidence type="ECO:0000313" key="2">
    <source>
        <dbReference type="Proteomes" id="UP000681722"/>
    </source>
</evidence>
<gene>
    <name evidence="1" type="ORF">SRO942_LOCUS49420</name>
</gene>
<sequence>MDNIVSDIDIPNDNEKQMKSKRINDYEWISILIPYIKEYNEYCSTCFENKQFGRTSNPNMSTSFIISCNIYSKRKERAFYSKLIVKPNGFIYIHPTKETSSHIITQYTYKLARPTRGSERQEIKELIAKGVKPV</sequence>
<evidence type="ECO:0000313" key="1">
    <source>
        <dbReference type="EMBL" id="CAF4617483.1"/>
    </source>
</evidence>
<feature type="non-terminal residue" evidence="1">
    <location>
        <position position="134"/>
    </location>
</feature>
<name>A0A8S2Z9R0_9BILA</name>
<reference evidence="1" key="1">
    <citation type="submission" date="2021-02" db="EMBL/GenBank/DDBJ databases">
        <authorList>
            <person name="Nowell W R."/>
        </authorList>
    </citation>
    <scope>NUCLEOTIDE SEQUENCE</scope>
</reference>
<proteinExistence type="predicted"/>
<comment type="caution">
    <text evidence="1">The sequence shown here is derived from an EMBL/GenBank/DDBJ whole genome shotgun (WGS) entry which is preliminary data.</text>
</comment>
<accession>A0A8S2Z9R0</accession>
<dbReference type="Proteomes" id="UP000681722">
    <property type="component" value="Unassembled WGS sequence"/>
</dbReference>
<protein>
    <submittedName>
        <fullName evidence="1">Uncharacterized protein</fullName>
    </submittedName>
</protein>